<sequence>MVNGLGLVICYAEIFSALILPLLAQATPDHVLLIDPDNMPKSCLTDCTTVSEKLVNCNRNGTCYCDDIATVPLQACLVCAVSNGYSKSSANSAFDDIAKNCQKYKSPANNLSLSGSTQISLGLATVLAVGGLLAGVSWMSF</sequence>
<dbReference type="EMBL" id="ML210215">
    <property type="protein sequence ID" value="TFK23635.1"/>
    <property type="molecule type" value="Genomic_DNA"/>
</dbReference>
<dbReference type="OrthoDB" id="3023942at2759"/>
<name>A0A5C3KTW2_COPMA</name>
<reference evidence="2 3" key="1">
    <citation type="journal article" date="2019" name="Nat. Ecol. Evol.">
        <title>Megaphylogeny resolves global patterns of mushroom evolution.</title>
        <authorList>
            <person name="Varga T."/>
            <person name="Krizsan K."/>
            <person name="Foldi C."/>
            <person name="Dima B."/>
            <person name="Sanchez-Garcia M."/>
            <person name="Sanchez-Ramirez S."/>
            <person name="Szollosi G.J."/>
            <person name="Szarkandi J.G."/>
            <person name="Papp V."/>
            <person name="Albert L."/>
            <person name="Andreopoulos W."/>
            <person name="Angelini C."/>
            <person name="Antonin V."/>
            <person name="Barry K.W."/>
            <person name="Bougher N.L."/>
            <person name="Buchanan P."/>
            <person name="Buyck B."/>
            <person name="Bense V."/>
            <person name="Catcheside P."/>
            <person name="Chovatia M."/>
            <person name="Cooper J."/>
            <person name="Damon W."/>
            <person name="Desjardin D."/>
            <person name="Finy P."/>
            <person name="Geml J."/>
            <person name="Haridas S."/>
            <person name="Hughes K."/>
            <person name="Justo A."/>
            <person name="Karasinski D."/>
            <person name="Kautmanova I."/>
            <person name="Kiss B."/>
            <person name="Kocsube S."/>
            <person name="Kotiranta H."/>
            <person name="LaButti K.M."/>
            <person name="Lechner B.E."/>
            <person name="Liimatainen K."/>
            <person name="Lipzen A."/>
            <person name="Lukacs Z."/>
            <person name="Mihaltcheva S."/>
            <person name="Morgado L.N."/>
            <person name="Niskanen T."/>
            <person name="Noordeloos M.E."/>
            <person name="Ohm R.A."/>
            <person name="Ortiz-Santana B."/>
            <person name="Ovrebo C."/>
            <person name="Racz N."/>
            <person name="Riley R."/>
            <person name="Savchenko A."/>
            <person name="Shiryaev A."/>
            <person name="Soop K."/>
            <person name="Spirin V."/>
            <person name="Szebenyi C."/>
            <person name="Tomsovsky M."/>
            <person name="Tulloss R.E."/>
            <person name="Uehling J."/>
            <person name="Grigoriev I.V."/>
            <person name="Vagvolgyi C."/>
            <person name="Papp T."/>
            <person name="Martin F.M."/>
            <person name="Miettinen O."/>
            <person name="Hibbett D.S."/>
            <person name="Nagy L.G."/>
        </authorList>
    </citation>
    <scope>NUCLEOTIDE SEQUENCE [LARGE SCALE GENOMIC DNA]</scope>
    <source>
        <strain evidence="2 3">CBS 121175</strain>
    </source>
</reference>
<keyword evidence="3" id="KW-1185">Reference proteome</keyword>
<dbReference type="Proteomes" id="UP000307440">
    <property type="component" value="Unassembled WGS sequence"/>
</dbReference>
<dbReference type="AlphaFoldDB" id="A0A5C3KTW2"/>
<feature type="transmembrane region" description="Helical" evidence="1">
    <location>
        <begin position="6"/>
        <end position="24"/>
    </location>
</feature>
<keyword evidence="1" id="KW-1133">Transmembrane helix</keyword>
<proteinExistence type="predicted"/>
<evidence type="ECO:0000313" key="2">
    <source>
        <dbReference type="EMBL" id="TFK23635.1"/>
    </source>
</evidence>
<organism evidence="2 3">
    <name type="scientific">Coprinopsis marcescibilis</name>
    <name type="common">Agaric fungus</name>
    <name type="synonym">Psathyrella marcescibilis</name>
    <dbReference type="NCBI Taxonomy" id="230819"/>
    <lineage>
        <taxon>Eukaryota</taxon>
        <taxon>Fungi</taxon>
        <taxon>Dikarya</taxon>
        <taxon>Basidiomycota</taxon>
        <taxon>Agaricomycotina</taxon>
        <taxon>Agaricomycetes</taxon>
        <taxon>Agaricomycetidae</taxon>
        <taxon>Agaricales</taxon>
        <taxon>Agaricineae</taxon>
        <taxon>Psathyrellaceae</taxon>
        <taxon>Coprinopsis</taxon>
    </lineage>
</organism>
<gene>
    <name evidence="2" type="ORF">FA15DRAFT_642286</name>
</gene>
<accession>A0A5C3KTW2</accession>
<keyword evidence="1" id="KW-0472">Membrane</keyword>
<evidence type="ECO:0000256" key="1">
    <source>
        <dbReference type="SAM" id="Phobius"/>
    </source>
</evidence>
<evidence type="ECO:0000313" key="3">
    <source>
        <dbReference type="Proteomes" id="UP000307440"/>
    </source>
</evidence>
<keyword evidence="1" id="KW-0812">Transmembrane</keyword>
<feature type="transmembrane region" description="Helical" evidence="1">
    <location>
        <begin position="119"/>
        <end position="139"/>
    </location>
</feature>
<protein>
    <submittedName>
        <fullName evidence="2">Uncharacterized protein</fullName>
    </submittedName>
</protein>